<keyword evidence="7" id="KW-1185">Reference proteome</keyword>
<dbReference type="GO" id="GO:0005886">
    <property type="term" value="C:plasma membrane"/>
    <property type="evidence" value="ECO:0007669"/>
    <property type="project" value="TreeGrafter"/>
</dbReference>
<dbReference type="OrthoDB" id="6126739at2759"/>
<keyword evidence="4 5" id="KW-0472">Membrane</keyword>
<dbReference type="InterPro" id="IPR050579">
    <property type="entry name" value="PMP-22/EMP/MP20-like"/>
</dbReference>
<proteinExistence type="predicted"/>
<evidence type="ECO:0000256" key="2">
    <source>
        <dbReference type="ARBA" id="ARBA00022692"/>
    </source>
</evidence>
<dbReference type="RefSeq" id="XP_009061899.1">
    <property type="nucleotide sequence ID" value="XM_009063651.1"/>
</dbReference>
<evidence type="ECO:0000256" key="5">
    <source>
        <dbReference type="SAM" id="Phobius"/>
    </source>
</evidence>
<dbReference type="EMBL" id="KB202917">
    <property type="protein sequence ID" value="ESO87432.1"/>
    <property type="molecule type" value="Genomic_DNA"/>
</dbReference>
<protein>
    <recommendedName>
        <fullName evidence="8">Claudin</fullName>
    </recommendedName>
</protein>
<reference evidence="6 7" key="1">
    <citation type="journal article" date="2013" name="Nature">
        <title>Insights into bilaterian evolution from three spiralian genomes.</title>
        <authorList>
            <person name="Simakov O."/>
            <person name="Marletaz F."/>
            <person name="Cho S.J."/>
            <person name="Edsinger-Gonzales E."/>
            <person name="Havlak P."/>
            <person name="Hellsten U."/>
            <person name="Kuo D.H."/>
            <person name="Larsson T."/>
            <person name="Lv J."/>
            <person name="Arendt D."/>
            <person name="Savage R."/>
            <person name="Osoegawa K."/>
            <person name="de Jong P."/>
            <person name="Grimwood J."/>
            <person name="Chapman J.A."/>
            <person name="Shapiro H."/>
            <person name="Aerts A."/>
            <person name="Otillar R.P."/>
            <person name="Terry A.Y."/>
            <person name="Boore J.L."/>
            <person name="Grigoriev I.V."/>
            <person name="Lindberg D.R."/>
            <person name="Seaver E.C."/>
            <person name="Weisblat D.A."/>
            <person name="Putnam N.H."/>
            <person name="Rokhsar D.S."/>
        </authorList>
    </citation>
    <scope>NUCLEOTIDE SEQUENCE [LARGE SCALE GENOMIC DNA]</scope>
</reference>
<dbReference type="AlphaFoldDB" id="V3ZSV8"/>
<evidence type="ECO:0000313" key="6">
    <source>
        <dbReference type="EMBL" id="ESO87432.1"/>
    </source>
</evidence>
<dbReference type="HOGENOM" id="CLU_1210980_0_0_1"/>
<evidence type="ECO:0000256" key="4">
    <source>
        <dbReference type="ARBA" id="ARBA00023136"/>
    </source>
</evidence>
<feature type="transmembrane region" description="Helical" evidence="5">
    <location>
        <begin position="189"/>
        <end position="212"/>
    </location>
</feature>
<dbReference type="GeneID" id="20249748"/>
<dbReference type="PANTHER" id="PTHR10671:SF108">
    <property type="entry name" value="CLAUDIN FAMILY PROTEIN-RELATED"/>
    <property type="match status" value="1"/>
</dbReference>
<dbReference type="InterPro" id="IPR004031">
    <property type="entry name" value="PMP22/EMP/MP20/Claudin"/>
</dbReference>
<comment type="subcellular location">
    <subcellularLocation>
        <location evidence="1">Membrane</location>
        <topology evidence="1">Multi-pass membrane protein</topology>
    </subcellularLocation>
</comment>
<evidence type="ECO:0000256" key="3">
    <source>
        <dbReference type="ARBA" id="ARBA00022989"/>
    </source>
</evidence>
<name>V3ZSV8_LOTGI</name>
<gene>
    <name evidence="6" type="ORF">LOTGIDRAFT_235099</name>
</gene>
<sequence length="229" mass="25929">MGNKFVCLGVVLFMILASLTLNLVAILTDHWYNVQADSLGNSTFQSKWTYHYGIWKKCYESLPSDTPVVKERVGSNGNCIFIYEDMIQSHEDTLPYDDQLYLHLTRCFVAFAILCGGIQLFTILTLICGVWPADCHNIKRSKIYLGAALMLLLATICGSVSGICFIALRDLDVDPQNLYPQGVASNYDWSFMIHWISTGMCIVESCILLCLLKESYDDVAEKFSYYNIY</sequence>
<dbReference type="KEGG" id="lgi:LOTGIDRAFT_235099"/>
<dbReference type="PANTHER" id="PTHR10671">
    <property type="entry name" value="EPITHELIAL MEMBRANE PROTEIN-RELATED"/>
    <property type="match status" value="1"/>
</dbReference>
<evidence type="ECO:0000313" key="7">
    <source>
        <dbReference type="Proteomes" id="UP000030746"/>
    </source>
</evidence>
<feature type="transmembrane region" description="Helical" evidence="5">
    <location>
        <begin position="143"/>
        <end position="169"/>
    </location>
</feature>
<dbReference type="Proteomes" id="UP000030746">
    <property type="component" value="Unassembled WGS sequence"/>
</dbReference>
<organism evidence="6 7">
    <name type="scientific">Lottia gigantea</name>
    <name type="common">Giant owl limpet</name>
    <dbReference type="NCBI Taxonomy" id="225164"/>
    <lineage>
        <taxon>Eukaryota</taxon>
        <taxon>Metazoa</taxon>
        <taxon>Spiralia</taxon>
        <taxon>Lophotrochozoa</taxon>
        <taxon>Mollusca</taxon>
        <taxon>Gastropoda</taxon>
        <taxon>Patellogastropoda</taxon>
        <taxon>Lottioidea</taxon>
        <taxon>Lottiidae</taxon>
        <taxon>Lottia</taxon>
    </lineage>
</organism>
<dbReference type="Pfam" id="PF13903">
    <property type="entry name" value="Claudin_2"/>
    <property type="match status" value="1"/>
</dbReference>
<dbReference type="OMA" id="MDYNDIT"/>
<feature type="transmembrane region" description="Helical" evidence="5">
    <location>
        <begin position="5"/>
        <end position="27"/>
    </location>
</feature>
<dbReference type="Gene3D" id="1.20.140.150">
    <property type="match status" value="1"/>
</dbReference>
<dbReference type="CTD" id="20249748"/>
<evidence type="ECO:0000256" key="1">
    <source>
        <dbReference type="ARBA" id="ARBA00004141"/>
    </source>
</evidence>
<keyword evidence="2 5" id="KW-0812">Transmembrane</keyword>
<keyword evidence="3 5" id="KW-1133">Transmembrane helix</keyword>
<accession>V3ZSV8</accession>
<feature type="transmembrane region" description="Helical" evidence="5">
    <location>
        <begin position="108"/>
        <end position="131"/>
    </location>
</feature>
<evidence type="ECO:0008006" key="8">
    <source>
        <dbReference type="Google" id="ProtNLM"/>
    </source>
</evidence>